<organism evidence="1 2">
    <name type="scientific">Streptomyces zagrosensis</name>
    <dbReference type="NCBI Taxonomy" id="1042984"/>
    <lineage>
        <taxon>Bacteria</taxon>
        <taxon>Bacillati</taxon>
        <taxon>Actinomycetota</taxon>
        <taxon>Actinomycetes</taxon>
        <taxon>Kitasatosporales</taxon>
        <taxon>Streptomycetaceae</taxon>
        <taxon>Streptomyces</taxon>
    </lineage>
</organism>
<protein>
    <submittedName>
        <fullName evidence="1">Uncharacterized protein</fullName>
    </submittedName>
</protein>
<name>A0A7W9QHW1_9ACTN</name>
<evidence type="ECO:0000313" key="2">
    <source>
        <dbReference type="Proteomes" id="UP000588098"/>
    </source>
</evidence>
<dbReference type="EMBL" id="JACHJL010000024">
    <property type="protein sequence ID" value="MBB5939537.1"/>
    <property type="molecule type" value="Genomic_DNA"/>
</dbReference>
<dbReference type="AlphaFoldDB" id="A0A7W9QHW1"/>
<gene>
    <name evidence="1" type="ORF">FHS42_006631</name>
</gene>
<comment type="caution">
    <text evidence="1">The sequence shown here is derived from an EMBL/GenBank/DDBJ whole genome shotgun (WGS) entry which is preliminary data.</text>
</comment>
<dbReference type="Proteomes" id="UP000588098">
    <property type="component" value="Unassembled WGS sequence"/>
</dbReference>
<accession>A0A7W9QHW1</accession>
<sequence length="119" mass="12578">MTDWRAPLTAPLVTTLYKTAAKAHAAAVILGYWTNSLVRAVSLCEARKASSGSTVFGTGYLVGGHIADSPSTSLAVGQVGTVRVRPPHFVWGGRTCGWSGGQLGERRGRRGLSQLARVR</sequence>
<proteinExistence type="predicted"/>
<keyword evidence="2" id="KW-1185">Reference proteome</keyword>
<reference evidence="1 2" key="1">
    <citation type="submission" date="2020-08" db="EMBL/GenBank/DDBJ databases">
        <title>Genomic Encyclopedia of Type Strains, Phase III (KMG-III): the genomes of soil and plant-associated and newly described type strains.</title>
        <authorList>
            <person name="Whitman W."/>
        </authorList>
    </citation>
    <scope>NUCLEOTIDE SEQUENCE [LARGE SCALE GENOMIC DNA]</scope>
    <source>
        <strain evidence="1 2">CECT 8305</strain>
    </source>
</reference>
<evidence type="ECO:0000313" key="1">
    <source>
        <dbReference type="EMBL" id="MBB5939537.1"/>
    </source>
</evidence>